<feature type="transmembrane region" description="Helical" evidence="1">
    <location>
        <begin position="122"/>
        <end position="143"/>
    </location>
</feature>
<reference evidence="2 3" key="1">
    <citation type="submission" date="2019-05" db="EMBL/GenBank/DDBJ databases">
        <title>Erythrobacter marisflavi sp. nov., isolated from isolated from water of an estuary environment.</title>
        <authorList>
            <person name="Yoon J.-H."/>
        </authorList>
    </citation>
    <scope>NUCLEOTIDE SEQUENCE [LARGE SCALE GENOMIC DNA]</scope>
    <source>
        <strain evidence="2 3">KEM-5</strain>
    </source>
</reference>
<keyword evidence="1" id="KW-0812">Transmembrane</keyword>
<evidence type="ECO:0000313" key="3">
    <source>
        <dbReference type="Proteomes" id="UP000309668"/>
    </source>
</evidence>
<keyword evidence="1" id="KW-1133">Transmembrane helix</keyword>
<keyword evidence="1" id="KW-0472">Membrane</keyword>
<proteinExistence type="predicted"/>
<evidence type="ECO:0000256" key="1">
    <source>
        <dbReference type="SAM" id="Phobius"/>
    </source>
</evidence>
<dbReference type="RefSeq" id="WP_138615442.1">
    <property type="nucleotide sequence ID" value="NZ_VCAO01000001.1"/>
</dbReference>
<accession>A0A5S3P8V7</accession>
<comment type="caution">
    <text evidence="2">The sequence shown here is derived from an EMBL/GenBank/DDBJ whole genome shotgun (WGS) entry which is preliminary data.</text>
</comment>
<name>A0A5S3P8V7_9SPHN</name>
<sequence>MSYHPQDFWLSQENDAAFSTAGICEKRNSRFERTVRRRNLLEFAAGLVVILTMGSAAIAAMIASDFLMAGAQASLVFGVVAVLWKLRCDGSNLVRTPEMPCRDYFRHQLVRQRDLLRTVPKWYLAPMIPGVLAIYGLVTAQVASRHGWATALDGVWLPLGGTALFFGFVAWLNAKTAQGLDQQIAALDAAE</sequence>
<feature type="transmembrane region" description="Helical" evidence="1">
    <location>
        <begin position="40"/>
        <end position="60"/>
    </location>
</feature>
<organism evidence="2 3">
    <name type="scientific">Qipengyuania marisflavi</name>
    <dbReference type="NCBI Taxonomy" id="2486356"/>
    <lineage>
        <taxon>Bacteria</taxon>
        <taxon>Pseudomonadati</taxon>
        <taxon>Pseudomonadota</taxon>
        <taxon>Alphaproteobacteria</taxon>
        <taxon>Sphingomonadales</taxon>
        <taxon>Erythrobacteraceae</taxon>
        <taxon>Qipengyuania</taxon>
    </lineage>
</organism>
<feature type="transmembrane region" description="Helical" evidence="1">
    <location>
        <begin position="155"/>
        <end position="174"/>
    </location>
</feature>
<evidence type="ECO:0000313" key="2">
    <source>
        <dbReference type="EMBL" id="TMM49881.1"/>
    </source>
</evidence>
<keyword evidence="3" id="KW-1185">Reference proteome</keyword>
<dbReference type="EMBL" id="VCAO01000001">
    <property type="protein sequence ID" value="TMM49881.1"/>
    <property type="molecule type" value="Genomic_DNA"/>
</dbReference>
<protein>
    <submittedName>
        <fullName evidence="2">Uncharacterized protein</fullName>
    </submittedName>
</protein>
<gene>
    <name evidence="2" type="ORF">FEV51_01390</name>
</gene>
<dbReference type="AlphaFoldDB" id="A0A5S3P8V7"/>
<dbReference type="OrthoDB" id="8777999at2"/>
<feature type="transmembrane region" description="Helical" evidence="1">
    <location>
        <begin position="66"/>
        <end position="86"/>
    </location>
</feature>
<dbReference type="Proteomes" id="UP000309668">
    <property type="component" value="Unassembled WGS sequence"/>
</dbReference>